<sequence>MMMRKVCLFFALLLAVASWRAEAQIPDGDTLRQAAQGQVGGYLNDYFCGDGSTSEFIDTLDENSGLGSGRGATFLNSVIGFFFELGYRAGTGTGGPLEDLGWGCRK</sequence>
<name>A0A7S2Z1Q9_9CHLO</name>
<feature type="signal peptide" evidence="1">
    <location>
        <begin position="1"/>
        <end position="23"/>
    </location>
</feature>
<protein>
    <submittedName>
        <fullName evidence="2">Uncharacterized protein</fullName>
    </submittedName>
</protein>
<accession>A0A7S2Z1Q9</accession>
<feature type="chain" id="PRO_5030890502" evidence="1">
    <location>
        <begin position="24"/>
        <end position="106"/>
    </location>
</feature>
<evidence type="ECO:0000256" key="1">
    <source>
        <dbReference type="SAM" id="SignalP"/>
    </source>
</evidence>
<reference evidence="2" key="1">
    <citation type="submission" date="2021-01" db="EMBL/GenBank/DDBJ databases">
        <authorList>
            <person name="Corre E."/>
            <person name="Pelletier E."/>
            <person name="Niang G."/>
            <person name="Scheremetjew M."/>
            <person name="Finn R."/>
            <person name="Kale V."/>
            <person name="Holt S."/>
            <person name="Cochrane G."/>
            <person name="Meng A."/>
            <person name="Brown T."/>
            <person name="Cohen L."/>
        </authorList>
    </citation>
    <scope>NUCLEOTIDE SEQUENCE</scope>
    <source>
        <strain evidence="2">RCC856</strain>
    </source>
</reference>
<evidence type="ECO:0000313" key="2">
    <source>
        <dbReference type="EMBL" id="CAE0017632.1"/>
    </source>
</evidence>
<dbReference type="AlphaFoldDB" id="A0A7S2Z1Q9"/>
<dbReference type="EMBL" id="HBHU01005634">
    <property type="protein sequence ID" value="CAE0017632.1"/>
    <property type="molecule type" value="Transcribed_RNA"/>
</dbReference>
<proteinExistence type="predicted"/>
<gene>
    <name evidence="2" type="ORF">CLAU1311_LOCUS3627</name>
</gene>
<organism evidence="2">
    <name type="scientific">Chloropicon laureae</name>
    <dbReference type="NCBI Taxonomy" id="464258"/>
    <lineage>
        <taxon>Eukaryota</taxon>
        <taxon>Viridiplantae</taxon>
        <taxon>Chlorophyta</taxon>
        <taxon>Chloropicophyceae</taxon>
        <taxon>Chloropicales</taxon>
        <taxon>Chloropicaceae</taxon>
        <taxon>Chloropicon</taxon>
    </lineage>
</organism>
<keyword evidence="1" id="KW-0732">Signal</keyword>